<evidence type="ECO:0000313" key="1">
    <source>
        <dbReference type="EMBL" id="MFD1707291.1"/>
    </source>
</evidence>
<comment type="caution">
    <text evidence="1">The sequence shown here is derived from an EMBL/GenBank/DDBJ whole genome shotgun (WGS) entry which is preliminary data.</text>
</comment>
<proteinExistence type="predicted"/>
<evidence type="ECO:0000313" key="2">
    <source>
        <dbReference type="Proteomes" id="UP001597301"/>
    </source>
</evidence>
<dbReference type="EMBL" id="JBHUEO010000030">
    <property type="protein sequence ID" value="MFD1707291.1"/>
    <property type="molecule type" value="Genomic_DNA"/>
</dbReference>
<sequence length="114" mass="13026">MFLDSYINQKIQIKFKHLPEAMTGPVTGIYYPDKWCVAKLIYTESMGIWIENPCYERTKVLDDDGTAVPKADQFSQRCPTHLLIKWEYIASIVTFPAEELTGAGEEAKMIGFQT</sequence>
<organism evidence="1 2">
    <name type="scientific">Siminovitchia sediminis</name>
    <dbReference type="NCBI Taxonomy" id="1274353"/>
    <lineage>
        <taxon>Bacteria</taxon>
        <taxon>Bacillati</taxon>
        <taxon>Bacillota</taxon>
        <taxon>Bacilli</taxon>
        <taxon>Bacillales</taxon>
        <taxon>Bacillaceae</taxon>
        <taxon>Siminovitchia</taxon>
    </lineage>
</organism>
<gene>
    <name evidence="1" type="ORF">ACFSCZ_11170</name>
</gene>
<name>A0ABW4KKH4_9BACI</name>
<protein>
    <submittedName>
        <fullName evidence="1">Uncharacterized protein</fullName>
    </submittedName>
</protein>
<accession>A0ABW4KKH4</accession>
<keyword evidence="2" id="KW-1185">Reference proteome</keyword>
<dbReference type="RefSeq" id="WP_380774013.1">
    <property type="nucleotide sequence ID" value="NZ_JBHUEO010000030.1"/>
</dbReference>
<reference evidence="2" key="1">
    <citation type="journal article" date="2019" name="Int. J. Syst. Evol. Microbiol.">
        <title>The Global Catalogue of Microorganisms (GCM) 10K type strain sequencing project: providing services to taxonomists for standard genome sequencing and annotation.</title>
        <authorList>
            <consortium name="The Broad Institute Genomics Platform"/>
            <consortium name="The Broad Institute Genome Sequencing Center for Infectious Disease"/>
            <person name="Wu L."/>
            <person name="Ma J."/>
        </authorList>
    </citation>
    <scope>NUCLEOTIDE SEQUENCE [LARGE SCALE GENOMIC DNA]</scope>
    <source>
        <strain evidence="2">CGMCC 1.12295</strain>
    </source>
</reference>
<dbReference type="Proteomes" id="UP001597301">
    <property type="component" value="Unassembled WGS sequence"/>
</dbReference>